<protein>
    <submittedName>
        <fullName evidence="2">Uncharacterized protein</fullName>
    </submittedName>
</protein>
<dbReference type="Proteomes" id="UP001515480">
    <property type="component" value="Unassembled WGS sequence"/>
</dbReference>
<dbReference type="EMBL" id="JBGBPQ010000030">
    <property type="protein sequence ID" value="KAL1496136.1"/>
    <property type="molecule type" value="Genomic_DNA"/>
</dbReference>
<evidence type="ECO:0000313" key="2">
    <source>
        <dbReference type="EMBL" id="KAL1496136.1"/>
    </source>
</evidence>
<keyword evidence="3" id="KW-1185">Reference proteome</keyword>
<evidence type="ECO:0000256" key="1">
    <source>
        <dbReference type="SAM" id="MobiDB-lite"/>
    </source>
</evidence>
<name>A0AB34IBS9_PRYPA</name>
<feature type="region of interest" description="Disordered" evidence="1">
    <location>
        <begin position="1"/>
        <end position="21"/>
    </location>
</feature>
<organism evidence="2 3">
    <name type="scientific">Prymnesium parvum</name>
    <name type="common">Toxic golden alga</name>
    <dbReference type="NCBI Taxonomy" id="97485"/>
    <lineage>
        <taxon>Eukaryota</taxon>
        <taxon>Haptista</taxon>
        <taxon>Haptophyta</taxon>
        <taxon>Prymnesiophyceae</taxon>
        <taxon>Prymnesiales</taxon>
        <taxon>Prymnesiaceae</taxon>
        <taxon>Prymnesium</taxon>
    </lineage>
</organism>
<proteinExistence type="predicted"/>
<dbReference type="AlphaFoldDB" id="A0AB34IBS9"/>
<reference evidence="2 3" key="1">
    <citation type="journal article" date="2024" name="Science">
        <title>Giant polyketide synthase enzymes in the biosynthesis of giant marine polyether toxins.</title>
        <authorList>
            <person name="Fallon T.R."/>
            <person name="Shende V.V."/>
            <person name="Wierzbicki I.H."/>
            <person name="Pendleton A.L."/>
            <person name="Watervoot N.F."/>
            <person name="Auber R.P."/>
            <person name="Gonzalez D.J."/>
            <person name="Wisecaver J.H."/>
            <person name="Moore B.S."/>
        </authorList>
    </citation>
    <scope>NUCLEOTIDE SEQUENCE [LARGE SCALE GENOMIC DNA]</scope>
    <source>
        <strain evidence="2 3">12B1</strain>
    </source>
</reference>
<evidence type="ECO:0000313" key="3">
    <source>
        <dbReference type="Proteomes" id="UP001515480"/>
    </source>
</evidence>
<comment type="caution">
    <text evidence="2">The sequence shown here is derived from an EMBL/GenBank/DDBJ whole genome shotgun (WGS) entry which is preliminary data.</text>
</comment>
<gene>
    <name evidence="2" type="ORF">AB1Y20_014757</name>
</gene>
<accession>A0AB34IBS9</accession>
<sequence length="156" mass="16748">MKSRTEVGHTHSSTNACLGAYKQAPRPKLGMGYTHRRDPEAHLMVSAAPGAPRLRATSSALEPTPLELPFALLGERRAPELHVTLLHGPAPRGEGFQLLPAVGEQEGFSSFVYSVSMKHSPQSLRSLSCADPASNGLSAKLRSLGHSPRPRRLCHG</sequence>